<dbReference type="EMBL" id="LCPB01000001">
    <property type="protein sequence ID" value="KKU90547.1"/>
    <property type="molecule type" value="Genomic_DNA"/>
</dbReference>
<comment type="caution">
    <text evidence="1">The sequence shown here is derived from an EMBL/GenBank/DDBJ whole genome shotgun (WGS) entry which is preliminary data.</text>
</comment>
<proteinExistence type="predicted"/>
<evidence type="ECO:0000313" key="2">
    <source>
        <dbReference type="Proteomes" id="UP000033882"/>
    </source>
</evidence>
<gene>
    <name evidence="1" type="ORF">UY19_C0001G0024</name>
</gene>
<name>A0A0G1U8U0_9BACT</name>
<protein>
    <submittedName>
        <fullName evidence="1">Uncharacterized protein</fullName>
    </submittedName>
</protein>
<dbReference type="AlphaFoldDB" id="A0A0G1U8U0"/>
<evidence type="ECO:0000313" key="1">
    <source>
        <dbReference type="EMBL" id="KKU90547.1"/>
    </source>
</evidence>
<organism evidence="1 2">
    <name type="scientific">Candidatus Wolfebacteria bacterium GW2011_GWA2_47_9b</name>
    <dbReference type="NCBI Taxonomy" id="1619005"/>
    <lineage>
        <taxon>Bacteria</taxon>
        <taxon>Candidatus Wolfeibacteriota</taxon>
    </lineage>
</organism>
<sequence>MKNKKYKIDKDERLVGIIKMAFEQYYRKVISDNIKRSLAQKRAKLSTNPKVAL</sequence>
<reference evidence="1 2" key="1">
    <citation type="journal article" date="2015" name="Nature">
        <title>rRNA introns, odd ribosomes, and small enigmatic genomes across a large radiation of phyla.</title>
        <authorList>
            <person name="Brown C.T."/>
            <person name="Hug L.A."/>
            <person name="Thomas B.C."/>
            <person name="Sharon I."/>
            <person name="Castelle C.J."/>
            <person name="Singh A."/>
            <person name="Wilkins M.J."/>
            <person name="Williams K.H."/>
            <person name="Banfield J.F."/>
        </authorList>
    </citation>
    <scope>NUCLEOTIDE SEQUENCE [LARGE SCALE GENOMIC DNA]</scope>
</reference>
<accession>A0A0G1U8U0</accession>
<dbReference type="Proteomes" id="UP000033882">
    <property type="component" value="Unassembled WGS sequence"/>
</dbReference>